<dbReference type="Proteomes" id="UP000189818">
    <property type="component" value="Unassembled WGS sequence"/>
</dbReference>
<sequence length="439" mass="45878">MAGYLSSRLLRIAALALCATTSTAALARDVVVHAGHLIDGVSAKPRDKVSILIHDDRITGVQDGFVTPAGAEVVDLSSATVLPGLIDMHDHITGQYTGKNPIAERFTTNNLDTAYESVAYVKRTLDAGFTSVRDVGGDTDVVVALKRAIKSGEIPGPRLWVSGYPLGPSGGHGDPRNGIRTDLDLHSENKVVDGPDEAVRIVRQMHRDGVDLIKIMPSGGVLSIGDDPNVTLMSDAEIKAVVDTAHNLGMRVAAHAHGQDAIVRASALGVDSIEHGSFGDAAAYKVMKDHGTWLVPTLLVADTVVKVAKAHPESLPPSSAKKALEVGPITLRNLGAAYKAGVKIAFGTDQGMAPHGTNGKEFALMVAAGMPPMETIRAATVNAAELLGAKADVGSVQAGRYADIIAVSGDPLSDVTELERVRFVMKGGDVVKPWSASAQ</sequence>
<dbReference type="AlphaFoldDB" id="A0A1T5BHK2"/>
<dbReference type="OrthoDB" id="8098664at2"/>
<feature type="signal peptide" evidence="1">
    <location>
        <begin position="1"/>
        <end position="27"/>
    </location>
</feature>
<dbReference type="Pfam" id="PF01979">
    <property type="entry name" value="Amidohydro_1"/>
    <property type="match status" value="1"/>
</dbReference>
<dbReference type="InterPro" id="IPR057744">
    <property type="entry name" value="OTAase-like"/>
</dbReference>
<evidence type="ECO:0000313" key="3">
    <source>
        <dbReference type="EMBL" id="SKB46303.1"/>
    </source>
</evidence>
<proteinExistence type="predicted"/>
<dbReference type="PANTHER" id="PTHR43135">
    <property type="entry name" value="ALPHA-D-RIBOSE 1-METHYLPHOSPHONATE 5-TRIPHOSPHATE DIPHOSPHATASE"/>
    <property type="match status" value="1"/>
</dbReference>
<dbReference type="InterPro" id="IPR006680">
    <property type="entry name" value="Amidohydro-rel"/>
</dbReference>
<dbReference type="InterPro" id="IPR011059">
    <property type="entry name" value="Metal-dep_hydrolase_composite"/>
</dbReference>
<feature type="domain" description="Amidohydrolase-related" evidence="2">
    <location>
        <begin position="80"/>
        <end position="431"/>
    </location>
</feature>
<dbReference type="EMBL" id="FUYM01000003">
    <property type="protein sequence ID" value="SKB46303.1"/>
    <property type="molecule type" value="Genomic_DNA"/>
</dbReference>
<dbReference type="SUPFAM" id="SSF51338">
    <property type="entry name" value="Composite domain of metallo-dependent hydrolases"/>
    <property type="match status" value="1"/>
</dbReference>
<gene>
    <name evidence="3" type="ORF">SAMN06295920_1034</name>
</gene>
<reference evidence="4" key="1">
    <citation type="submission" date="2017-02" db="EMBL/GenBank/DDBJ databases">
        <authorList>
            <person name="Varghese N."/>
            <person name="Submissions S."/>
        </authorList>
    </citation>
    <scope>NUCLEOTIDE SEQUENCE [LARGE SCALE GENOMIC DNA]</scope>
    <source>
        <strain evidence="4">UM2</strain>
    </source>
</reference>
<dbReference type="CDD" id="cd01299">
    <property type="entry name" value="Met_dep_hydrolase_A"/>
    <property type="match status" value="1"/>
</dbReference>
<dbReference type="STRING" id="439228.SAMN06295920_1034"/>
<dbReference type="Gene3D" id="2.30.40.10">
    <property type="entry name" value="Urease, subunit C, domain 1"/>
    <property type="match status" value="1"/>
</dbReference>
<evidence type="ECO:0000259" key="2">
    <source>
        <dbReference type="Pfam" id="PF01979"/>
    </source>
</evidence>
<name>A0A1T5BHK2_9SPHN</name>
<dbReference type="InterPro" id="IPR032466">
    <property type="entry name" value="Metal_Hydrolase"/>
</dbReference>
<dbReference type="RefSeq" id="WP_079647352.1">
    <property type="nucleotide sequence ID" value="NZ_FUYM01000003.1"/>
</dbReference>
<evidence type="ECO:0000313" key="4">
    <source>
        <dbReference type="Proteomes" id="UP000189818"/>
    </source>
</evidence>
<dbReference type="InterPro" id="IPR051781">
    <property type="entry name" value="Metallo-dep_Hydrolase"/>
</dbReference>
<organism evidence="3 4">
    <name type="scientific">Rhizorhabdus histidinilytica</name>
    <dbReference type="NCBI Taxonomy" id="439228"/>
    <lineage>
        <taxon>Bacteria</taxon>
        <taxon>Pseudomonadati</taxon>
        <taxon>Pseudomonadota</taxon>
        <taxon>Alphaproteobacteria</taxon>
        <taxon>Sphingomonadales</taxon>
        <taxon>Sphingomonadaceae</taxon>
        <taxon>Rhizorhabdus</taxon>
    </lineage>
</organism>
<dbReference type="SUPFAM" id="SSF51556">
    <property type="entry name" value="Metallo-dependent hydrolases"/>
    <property type="match status" value="1"/>
</dbReference>
<dbReference type="GO" id="GO:0016810">
    <property type="term" value="F:hydrolase activity, acting on carbon-nitrogen (but not peptide) bonds"/>
    <property type="evidence" value="ECO:0007669"/>
    <property type="project" value="InterPro"/>
</dbReference>
<dbReference type="Gene3D" id="3.20.20.140">
    <property type="entry name" value="Metal-dependent hydrolases"/>
    <property type="match status" value="1"/>
</dbReference>
<accession>A0A1T5BHK2</accession>
<dbReference type="PANTHER" id="PTHR43135:SF3">
    <property type="entry name" value="ALPHA-D-RIBOSE 1-METHYLPHOSPHONATE 5-TRIPHOSPHATE DIPHOSPHATASE"/>
    <property type="match status" value="1"/>
</dbReference>
<keyword evidence="4" id="KW-1185">Reference proteome</keyword>
<feature type="chain" id="PRO_5010574662" evidence="1">
    <location>
        <begin position="28"/>
        <end position="439"/>
    </location>
</feature>
<evidence type="ECO:0000256" key="1">
    <source>
        <dbReference type="SAM" id="SignalP"/>
    </source>
</evidence>
<protein>
    <submittedName>
        <fullName evidence="3">Imidazolonepropionase</fullName>
    </submittedName>
</protein>
<keyword evidence="1" id="KW-0732">Signal</keyword>